<comment type="caution">
    <text evidence="2">The sequence shown here is derived from an EMBL/GenBank/DDBJ whole genome shotgun (WGS) entry which is preliminary data.</text>
</comment>
<feature type="region of interest" description="Disordered" evidence="1">
    <location>
        <begin position="56"/>
        <end position="76"/>
    </location>
</feature>
<gene>
    <name evidence="2" type="ORF">Hypma_003947</name>
</gene>
<accession>A0A369J5M1</accession>
<organism evidence="2 3">
    <name type="scientific">Hypsizygus marmoreus</name>
    <name type="common">White beech mushroom</name>
    <name type="synonym">Agaricus marmoreus</name>
    <dbReference type="NCBI Taxonomy" id="39966"/>
    <lineage>
        <taxon>Eukaryota</taxon>
        <taxon>Fungi</taxon>
        <taxon>Dikarya</taxon>
        <taxon>Basidiomycota</taxon>
        <taxon>Agaricomycotina</taxon>
        <taxon>Agaricomycetes</taxon>
        <taxon>Agaricomycetidae</taxon>
        <taxon>Agaricales</taxon>
        <taxon>Tricholomatineae</taxon>
        <taxon>Lyophyllaceae</taxon>
        <taxon>Hypsizygus</taxon>
    </lineage>
</organism>
<proteinExistence type="predicted"/>
<protein>
    <submittedName>
        <fullName evidence="2">Uncharacterized protein</fullName>
    </submittedName>
</protein>
<dbReference type="Proteomes" id="UP000076154">
    <property type="component" value="Unassembled WGS sequence"/>
</dbReference>
<sequence length="76" mass="8469">MGGDVYKRQGYACQCRFYAGQIPLYVILVPAQMHSVPLVPMPLTLLHPKLNSPPVHYDQTGFSAERQPSPPPPPLR</sequence>
<reference evidence="2" key="1">
    <citation type="submission" date="2018-04" db="EMBL/GenBank/DDBJ databases">
        <title>Whole genome sequencing of Hypsizygus marmoreus.</title>
        <authorList>
            <person name="Choi I.-G."/>
            <person name="Min B."/>
            <person name="Kim J.-G."/>
            <person name="Kim S."/>
            <person name="Oh Y.-L."/>
            <person name="Kong W.-S."/>
            <person name="Park H."/>
            <person name="Jeong J."/>
            <person name="Song E.-S."/>
        </authorList>
    </citation>
    <scope>NUCLEOTIDE SEQUENCE [LARGE SCALE GENOMIC DNA]</scope>
    <source>
        <strain evidence="2">51987-8</strain>
    </source>
</reference>
<keyword evidence="3" id="KW-1185">Reference proteome</keyword>
<evidence type="ECO:0000313" key="3">
    <source>
        <dbReference type="Proteomes" id="UP000076154"/>
    </source>
</evidence>
<evidence type="ECO:0000313" key="2">
    <source>
        <dbReference type="EMBL" id="RDB15715.1"/>
    </source>
</evidence>
<dbReference type="InParanoid" id="A0A369J5M1"/>
<evidence type="ECO:0000256" key="1">
    <source>
        <dbReference type="SAM" id="MobiDB-lite"/>
    </source>
</evidence>
<name>A0A369J5M1_HYPMA</name>
<dbReference type="EMBL" id="LUEZ02000143">
    <property type="protein sequence ID" value="RDB15715.1"/>
    <property type="molecule type" value="Genomic_DNA"/>
</dbReference>
<dbReference type="AlphaFoldDB" id="A0A369J5M1"/>